<evidence type="ECO:0000313" key="4">
    <source>
        <dbReference type="Proteomes" id="UP000700596"/>
    </source>
</evidence>
<dbReference type="SMART" id="SM00271">
    <property type="entry name" value="DnaJ"/>
    <property type="match status" value="1"/>
</dbReference>
<comment type="caution">
    <text evidence="3">The sequence shown here is derived from an EMBL/GenBank/DDBJ whole genome shotgun (WGS) entry which is preliminary data.</text>
</comment>
<accession>A0A9P9DD28</accession>
<evidence type="ECO:0000256" key="1">
    <source>
        <dbReference type="SAM" id="MobiDB-lite"/>
    </source>
</evidence>
<dbReference type="GO" id="GO:0005634">
    <property type="term" value="C:nucleus"/>
    <property type="evidence" value="ECO:0007669"/>
    <property type="project" value="TreeGrafter"/>
</dbReference>
<dbReference type="AlphaFoldDB" id="A0A9P9DD28"/>
<dbReference type="EMBL" id="JAGMWT010000014">
    <property type="protein sequence ID" value="KAH7116797.1"/>
    <property type="molecule type" value="Genomic_DNA"/>
</dbReference>
<name>A0A9P9DD28_9PLEO</name>
<evidence type="ECO:0000259" key="2">
    <source>
        <dbReference type="PROSITE" id="PS50076"/>
    </source>
</evidence>
<feature type="compositionally biased region" description="Low complexity" evidence="1">
    <location>
        <begin position="204"/>
        <end position="222"/>
    </location>
</feature>
<dbReference type="Proteomes" id="UP000700596">
    <property type="component" value="Unassembled WGS sequence"/>
</dbReference>
<dbReference type="PANTHER" id="PTHR44144">
    <property type="entry name" value="DNAJ HOMOLOG SUBFAMILY C MEMBER 9"/>
    <property type="match status" value="1"/>
</dbReference>
<dbReference type="Gene3D" id="1.10.287.110">
    <property type="entry name" value="DnaJ domain"/>
    <property type="match status" value="1"/>
</dbReference>
<dbReference type="PROSITE" id="PS50076">
    <property type="entry name" value="DNAJ_2"/>
    <property type="match status" value="1"/>
</dbReference>
<dbReference type="InterPro" id="IPR001623">
    <property type="entry name" value="DnaJ_domain"/>
</dbReference>
<dbReference type="Pfam" id="PF00226">
    <property type="entry name" value="DnaJ"/>
    <property type="match status" value="1"/>
</dbReference>
<dbReference type="CDD" id="cd06257">
    <property type="entry name" value="DnaJ"/>
    <property type="match status" value="1"/>
</dbReference>
<gene>
    <name evidence="3" type="ORF">B0J11DRAFT_101144</name>
</gene>
<dbReference type="InterPro" id="IPR052594">
    <property type="entry name" value="J_domain-containing_protein"/>
</dbReference>
<dbReference type="PRINTS" id="PR00625">
    <property type="entry name" value="JDOMAIN"/>
</dbReference>
<reference evidence="3" key="1">
    <citation type="journal article" date="2021" name="Nat. Commun.">
        <title>Genetic determinants of endophytism in the Arabidopsis root mycobiome.</title>
        <authorList>
            <person name="Mesny F."/>
            <person name="Miyauchi S."/>
            <person name="Thiergart T."/>
            <person name="Pickel B."/>
            <person name="Atanasova L."/>
            <person name="Karlsson M."/>
            <person name="Huettel B."/>
            <person name="Barry K.W."/>
            <person name="Haridas S."/>
            <person name="Chen C."/>
            <person name="Bauer D."/>
            <person name="Andreopoulos W."/>
            <person name="Pangilinan J."/>
            <person name="LaButti K."/>
            <person name="Riley R."/>
            <person name="Lipzen A."/>
            <person name="Clum A."/>
            <person name="Drula E."/>
            <person name="Henrissat B."/>
            <person name="Kohler A."/>
            <person name="Grigoriev I.V."/>
            <person name="Martin F.M."/>
            <person name="Hacquard S."/>
        </authorList>
    </citation>
    <scope>NUCLEOTIDE SEQUENCE</scope>
    <source>
        <strain evidence="3">MPI-CAGE-CH-0243</strain>
    </source>
</reference>
<dbReference type="InterPro" id="IPR036869">
    <property type="entry name" value="J_dom_sf"/>
</dbReference>
<feature type="compositionally biased region" description="Polar residues" evidence="1">
    <location>
        <begin position="169"/>
        <end position="197"/>
    </location>
</feature>
<sequence>MAPQQLGAYYQQALDMGYSPADALNFAQNAMAGRANDRPTARHAGGNDRFRADFEAMYGGSPRERQRPEPPRTRDARPTDYGYDRSIYDRFDYERPTYEHPTYDRPTYDRPTYDRPTYDRPTYDRPTLGNDRFRDAFAALHGGGPRERQRPEPPRARDTRPEYTDSFFGGSSTQIGGQYTRDTYPTESVRQPFNTPRPQRRPQYPSTSYGPSGTSPTATSYGIPDYGYAEQQRGDHRRPPPPNYGPRRNDRPRTPPPNSDYVFKPKTNLYTVLGVSRSATSDEIKKAYRKLSMKHHPDRVPPAEHDRATMRMAEINQAHDVLKDPKQRRKYDQTGEIYSDD</sequence>
<dbReference type="OrthoDB" id="10250354at2759"/>
<feature type="compositionally biased region" description="Basic and acidic residues" evidence="1">
    <location>
        <begin position="144"/>
        <end position="163"/>
    </location>
</feature>
<dbReference type="SUPFAM" id="SSF46565">
    <property type="entry name" value="Chaperone J-domain"/>
    <property type="match status" value="1"/>
</dbReference>
<feature type="compositionally biased region" description="Basic and acidic residues" evidence="1">
    <location>
        <begin position="62"/>
        <end position="123"/>
    </location>
</feature>
<dbReference type="GO" id="GO:0005737">
    <property type="term" value="C:cytoplasm"/>
    <property type="evidence" value="ECO:0007669"/>
    <property type="project" value="TreeGrafter"/>
</dbReference>
<dbReference type="PANTHER" id="PTHR44144:SF1">
    <property type="entry name" value="DNAJ HOMOLOG SUBFAMILY C MEMBER 9"/>
    <property type="match status" value="1"/>
</dbReference>
<keyword evidence="4" id="KW-1185">Reference proteome</keyword>
<feature type="domain" description="J" evidence="2">
    <location>
        <begin position="268"/>
        <end position="335"/>
    </location>
</feature>
<dbReference type="GO" id="GO:0031072">
    <property type="term" value="F:heat shock protein binding"/>
    <property type="evidence" value="ECO:0007669"/>
    <property type="project" value="TreeGrafter"/>
</dbReference>
<protein>
    <recommendedName>
        <fullName evidence="2">J domain-containing protein</fullName>
    </recommendedName>
</protein>
<organism evidence="3 4">
    <name type="scientific">Dendryphion nanum</name>
    <dbReference type="NCBI Taxonomy" id="256645"/>
    <lineage>
        <taxon>Eukaryota</taxon>
        <taxon>Fungi</taxon>
        <taxon>Dikarya</taxon>
        <taxon>Ascomycota</taxon>
        <taxon>Pezizomycotina</taxon>
        <taxon>Dothideomycetes</taxon>
        <taxon>Pleosporomycetidae</taxon>
        <taxon>Pleosporales</taxon>
        <taxon>Torulaceae</taxon>
        <taxon>Dendryphion</taxon>
    </lineage>
</organism>
<feature type="region of interest" description="Disordered" evidence="1">
    <location>
        <begin position="56"/>
        <end position="262"/>
    </location>
</feature>
<evidence type="ECO:0000313" key="3">
    <source>
        <dbReference type="EMBL" id="KAH7116797.1"/>
    </source>
</evidence>
<proteinExistence type="predicted"/>